<sequence length="617" mass="67895">MNILFLTPLFPLLGALILAFNPRMPIRLAGAVGVGSVGLAALVMVWLNVAFYGGANDGVTQTLWQWVAVEDFRMAFSLYLDGLSLTMVSIITGVGFLIHLFAAWYMREDLEGGPGFARFFAYMNLFVFSMLLLVLGDNLFLLYLGWEGVGLCSYLLIGYYYQSEYNAWCAFKAFIVTRIGDVFLAIGMFLLFAQFGTLNIQELLRLAPEAWGRGDLMAELAALMLLGGAVGKSAQLPLQTWLADAMAGPTPVSALIHAATMVTAGVYLIARTHVIFELAPMTLELVGLIGMVTLLVAGFAALAQTDIKRVLAYSTMSQIGYMFLALGVQAWDVAIFHLMTHAFFKALLFLTSGSVIIACHHEQNIFKMGGLRKTLKLPYACFLIGGAALSALPLISAGFYSKDEILWLAFDHGHTWLWLGALFGAFLTSVYTFRMIFIVFHGREHIHPHAGRGLSHHVPLIVLALLSTYLGAMIHPPLENVLPAGPGGQYGHSVQLMLEILAAIVAVVGVGIAAGLFLGRRRLVDSLVQTKEGSRLWRFFNSAFAFDWLYDRITVKPFLFIAWLHRRDWVNSLMNLWPGLALMFNGLLSDTQSGRLRWYAAVMTGGAIVMLVLLLLL</sequence>
<feature type="transmembrane region" description="Helical" evidence="6">
    <location>
        <begin position="29"/>
        <end position="51"/>
    </location>
</feature>
<evidence type="ECO:0000256" key="1">
    <source>
        <dbReference type="ARBA" id="ARBA00004127"/>
    </source>
</evidence>
<evidence type="ECO:0000256" key="5">
    <source>
        <dbReference type="RuleBase" id="RU000320"/>
    </source>
</evidence>
<dbReference type="GO" id="GO:0016020">
    <property type="term" value="C:membrane"/>
    <property type="evidence" value="ECO:0007669"/>
    <property type="project" value="UniProtKB-SubCell"/>
</dbReference>
<evidence type="ECO:0000259" key="8">
    <source>
        <dbReference type="Pfam" id="PF00662"/>
    </source>
</evidence>
<feature type="transmembrane region" description="Helical" evidence="6">
    <location>
        <begin position="173"/>
        <end position="196"/>
    </location>
</feature>
<evidence type="ECO:0000259" key="7">
    <source>
        <dbReference type="Pfam" id="PF00361"/>
    </source>
</evidence>
<feature type="transmembrane region" description="Helical" evidence="6">
    <location>
        <begin position="116"/>
        <end position="135"/>
    </location>
</feature>
<dbReference type="Pfam" id="PF00361">
    <property type="entry name" value="Proton_antipo_M"/>
    <property type="match status" value="1"/>
</dbReference>
<dbReference type="PRINTS" id="PR01434">
    <property type="entry name" value="NADHDHGNASE5"/>
</dbReference>
<accession>A0A1I1J9D2</accession>
<gene>
    <name evidence="9" type="ORF">SAMN05421848_1390</name>
</gene>
<feature type="transmembrane region" description="Helical" evidence="6">
    <location>
        <begin position="334"/>
        <end position="357"/>
    </location>
</feature>
<dbReference type="OrthoDB" id="9811798at2"/>
<feature type="transmembrane region" description="Helical" evidence="6">
    <location>
        <begin position="596"/>
        <end position="616"/>
    </location>
</feature>
<feature type="transmembrane region" description="Helical" evidence="6">
    <location>
        <begin position="216"/>
        <end position="234"/>
    </location>
</feature>
<dbReference type="InterPro" id="IPR018393">
    <property type="entry name" value="NADHpl_OxRdtase_5_subgr"/>
</dbReference>
<dbReference type="GO" id="GO:0015990">
    <property type="term" value="P:electron transport coupled proton transport"/>
    <property type="evidence" value="ECO:0007669"/>
    <property type="project" value="TreeGrafter"/>
</dbReference>
<keyword evidence="3 6" id="KW-1133">Transmembrane helix</keyword>
<reference evidence="10" key="1">
    <citation type="submission" date="2016-10" db="EMBL/GenBank/DDBJ databases">
        <authorList>
            <person name="Varghese N."/>
            <person name="Submissions S."/>
        </authorList>
    </citation>
    <scope>NUCLEOTIDE SEQUENCE [LARGE SCALE GENOMIC DNA]</scope>
    <source>
        <strain evidence="10">DSM 23439</strain>
    </source>
</reference>
<comment type="subcellular location">
    <subcellularLocation>
        <location evidence="1">Endomembrane system</location>
        <topology evidence="1">Multi-pass membrane protein</topology>
    </subcellularLocation>
    <subcellularLocation>
        <location evidence="5">Membrane</location>
        <topology evidence="5">Multi-pass membrane protein</topology>
    </subcellularLocation>
</comment>
<organism evidence="9 10">
    <name type="scientific">Kushneria avicenniae</name>
    <dbReference type="NCBI Taxonomy" id="402385"/>
    <lineage>
        <taxon>Bacteria</taxon>
        <taxon>Pseudomonadati</taxon>
        <taxon>Pseudomonadota</taxon>
        <taxon>Gammaproteobacteria</taxon>
        <taxon>Oceanospirillales</taxon>
        <taxon>Halomonadaceae</taxon>
        <taxon>Kushneria</taxon>
    </lineage>
</organism>
<dbReference type="NCBIfam" id="TIGR01974">
    <property type="entry name" value="NDH_I_L"/>
    <property type="match status" value="1"/>
</dbReference>
<evidence type="ECO:0000313" key="9">
    <source>
        <dbReference type="EMBL" id="SFC44592.1"/>
    </source>
</evidence>
<feature type="transmembrane region" description="Helical" evidence="6">
    <location>
        <begin position="377"/>
        <end position="396"/>
    </location>
</feature>
<feature type="transmembrane region" description="Helical" evidence="6">
    <location>
        <begin position="246"/>
        <end position="270"/>
    </location>
</feature>
<keyword evidence="2 5" id="KW-0812">Transmembrane</keyword>
<dbReference type="GO" id="GO:0008137">
    <property type="term" value="F:NADH dehydrogenase (ubiquinone) activity"/>
    <property type="evidence" value="ECO:0007669"/>
    <property type="project" value="InterPro"/>
</dbReference>
<protein>
    <submittedName>
        <fullName evidence="9">NADH dehydrogenase subunit L</fullName>
    </submittedName>
</protein>
<feature type="transmembrane region" description="Helical" evidence="6">
    <location>
        <begin position="458"/>
        <end position="476"/>
    </location>
</feature>
<feature type="transmembrane region" description="Helical" evidence="6">
    <location>
        <begin position="310"/>
        <end position="328"/>
    </location>
</feature>
<evidence type="ECO:0000256" key="3">
    <source>
        <dbReference type="ARBA" id="ARBA00022989"/>
    </source>
</evidence>
<dbReference type="InterPro" id="IPR003945">
    <property type="entry name" value="NU5C-like"/>
</dbReference>
<keyword evidence="4 6" id="KW-0472">Membrane</keyword>
<dbReference type="STRING" id="402385.SAMN05421848_1390"/>
<keyword evidence="10" id="KW-1185">Reference proteome</keyword>
<name>A0A1I1J9D2_9GAMM</name>
<feature type="transmembrane region" description="Helical" evidence="6">
    <location>
        <begin position="282"/>
        <end position="303"/>
    </location>
</feature>
<feature type="transmembrane region" description="Helical" evidence="6">
    <location>
        <begin position="416"/>
        <end position="437"/>
    </location>
</feature>
<dbReference type="GO" id="GO:0003954">
    <property type="term" value="F:NADH dehydrogenase activity"/>
    <property type="evidence" value="ECO:0007669"/>
    <property type="project" value="TreeGrafter"/>
</dbReference>
<dbReference type="Pfam" id="PF00662">
    <property type="entry name" value="Proton_antipo_N"/>
    <property type="match status" value="1"/>
</dbReference>
<evidence type="ECO:0000256" key="2">
    <source>
        <dbReference type="ARBA" id="ARBA00022692"/>
    </source>
</evidence>
<dbReference type="PANTHER" id="PTHR42829:SF2">
    <property type="entry name" value="NADH-UBIQUINONE OXIDOREDUCTASE CHAIN 5"/>
    <property type="match status" value="1"/>
</dbReference>
<dbReference type="AlphaFoldDB" id="A0A1I1J9D2"/>
<dbReference type="RefSeq" id="WP_090132224.1">
    <property type="nucleotide sequence ID" value="NZ_FOLY01000003.1"/>
</dbReference>
<dbReference type="Proteomes" id="UP000199046">
    <property type="component" value="Unassembled WGS sequence"/>
</dbReference>
<feature type="transmembrane region" description="Helical" evidence="6">
    <location>
        <begin position="496"/>
        <end position="518"/>
    </location>
</feature>
<dbReference type="PRINTS" id="PR01435">
    <property type="entry name" value="NPOXDRDTASE5"/>
</dbReference>
<dbReference type="EMBL" id="FOLY01000003">
    <property type="protein sequence ID" value="SFC44592.1"/>
    <property type="molecule type" value="Genomic_DNA"/>
</dbReference>
<feature type="domain" description="NADH:quinone oxidoreductase/Mrp antiporter transmembrane" evidence="7">
    <location>
        <begin position="137"/>
        <end position="428"/>
    </location>
</feature>
<dbReference type="InterPro" id="IPR001750">
    <property type="entry name" value="ND/Mrp_TM"/>
</dbReference>
<feature type="transmembrane region" description="Helical" evidence="6">
    <location>
        <begin position="141"/>
        <end position="161"/>
    </location>
</feature>
<evidence type="ECO:0000256" key="6">
    <source>
        <dbReference type="SAM" id="Phobius"/>
    </source>
</evidence>
<feature type="transmembrane region" description="Helical" evidence="6">
    <location>
        <begin position="569"/>
        <end position="589"/>
    </location>
</feature>
<dbReference type="GO" id="GO:0042773">
    <property type="term" value="P:ATP synthesis coupled electron transport"/>
    <property type="evidence" value="ECO:0007669"/>
    <property type="project" value="InterPro"/>
</dbReference>
<evidence type="ECO:0000313" key="10">
    <source>
        <dbReference type="Proteomes" id="UP000199046"/>
    </source>
</evidence>
<feature type="domain" description="NADH-Ubiquinone oxidoreductase (complex I) chain 5 N-terminal" evidence="8">
    <location>
        <begin position="66"/>
        <end position="120"/>
    </location>
</feature>
<feature type="transmembrane region" description="Helical" evidence="6">
    <location>
        <begin position="86"/>
        <end position="104"/>
    </location>
</feature>
<proteinExistence type="predicted"/>
<dbReference type="NCBIfam" id="NF005141">
    <property type="entry name" value="PRK06590.1"/>
    <property type="match status" value="1"/>
</dbReference>
<dbReference type="GO" id="GO:0012505">
    <property type="term" value="C:endomembrane system"/>
    <property type="evidence" value="ECO:0007669"/>
    <property type="project" value="UniProtKB-SubCell"/>
</dbReference>
<dbReference type="PANTHER" id="PTHR42829">
    <property type="entry name" value="NADH-UBIQUINONE OXIDOREDUCTASE CHAIN 5"/>
    <property type="match status" value="1"/>
</dbReference>
<dbReference type="Gene3D" id="1.20.5.2700">
    <property type="match status" value="1"/>
</dbReference>
<evidence type="ECO:0000256" key="4">
    <source>
        <dbReference type="ARBA" id="ARBA00023136"/>
    </source>
</evidence>
<dbReference type="InterPro" id="IPR001516">
    <property type="entry name" value="Proton_antipo_N"/>
</dbReference>